<dbReference type="EMBL" id="AP027732">
    <property type="protein sequence ID" value="BDZ47974.1"/>
    <property type="molecule type" value="Genomic_DNA"/>
</dbReference>
<dbReference type="Gene3D" id="3.20.20.150">
    <property type="entry name" value="Divalent-metal-dependent TIM barrel enzymes"/>
    <property type="match status" value="1"/>
</dbReference>
<dbReference type="Pfam" id="PF01261">
    <property type="entry name" value="AP_endonuc_2"/>
    <property type="match status" value="1"/>
</dbReference>
<dbReference type="RefSeq" id="WP_286345036.1">
    <property type="nucleotide sequence ID" value="NZ_AP027732.1"/>
</dbReference>
<proteinExistence type="predicted"/>
<feature type="domain" description="Xylose isomerase-like TIM barrel" evidence="2">
    <location>
        <begin position="36"/>
        <end position="260"/>
    </location>
</feature>
<dbReference type="InterPro" id="IPR036237">
    <property type="entry name" value="Xyl_isomerase-like_sf"/>
</dbReference>
<evidence type="ECO:0000313" key="4">
    <source>
        <dbReference type="Proteomes" id="UP001321486"/>
    </source>
</evidence>
<name>A0ABN6XSL0_9MICO</name>
<dbReference type="InterPro" id="IPR013022">
    <property type="entry name" value="Xyl_isomerase-like_TIM-brl"/>
</dbReference>
<reference evidence="4" key="1">
    <citation type="journal article" date="2019" name="Int. J. Syst. Evol. Microbiol.">
        <title>The Global Catalogue of Microorganisms (GCM) 10K type strain sequencing project: providing services to taxonomists for standard genome sequencing and annotation.</title>
        <authorList>
            <consortium name="The Broad Institute Genomics Platform"/>
            <consortium name="The Broad Institute Genome Sequencing Center for Infectious Disease"/>
            <person name="Wu L."/>
            <person name="Ma J."/>
        </authorList>
    </citation>
    <scope>NUCLEOTIDE SEQUENCE [LARGE SCALE GENOMIC DNA]</scope>
    <source>
        <strain evidence="4">NBRC 108728</strain>
    </source>
</reference>
<protein>
    <submittedName>
        <fullName evidence="3">Tagatose 3-epimerase</fullName>
    </submittedName>
</protein>
<evidence type="ECO:0000256" key="1">
    <source>
        <dbReference type="ARBA" id="ARBA00023277"/>
    </source>
</evidence>
<keyword evidence="4" id="KW-1185">Reference proteome</keyword>
<dbReference type="Proteomes" id="UP001321486">
    <property type="component" value="Chromosome"/>
</dbReference>
<evidence type="ECO:0000259" key="2">
    <source>
        <dbReference type="Pfam" id="PF01261"/>
    </source>
</evidence>
<dbReference type="InterPro" id="IPR050312">
    <property type="entry name" value="IolE/XylAMocC-like"/>
</dbReference>
<sequence>MTATNDNLPIAVNTFVWYSPLTDAALDRLIPRLPTWGYDAVELAYENASDWTAGHARDLLQTYGIRSVVGAVFGDGRNLTCAPDAEIETTKAYVRSAIDLAVAQGSELVIGPMYTAVGRVWKLAADERVAAYDTLRTSLTELGDYAATRGVALAVEPLNRYETSLINTVEQLMEVIDTIPAAGVGINLDSYHMNIEEKSMSQAILDAGPRLLHMQVCGNDRGAPGEDHLDWEQIRRDLAAVDYQGFLGFESFTADNASIATAASIWRSFAPTQDDLAIRAADFLTTWRNGWPPLAPREGTP</sequence>
<dbReference type="PANTHER" id="PTHR12110">
    <property type="entry name" value="HYDROXYPYRUVATE ISOMERASE"/>
    <property type="match status" value="1"/>
</dbReference>
<accession>A0ABN6XSL0</accession>
<gene>
    <name evidence="3" type="ORF">GCM10025867_02150</name>
</gene>
<evidence type="ECO:0000313" key="3">
    <source>
        <dbReference type="EMBL" id="BDZ47974.1"/>
    </source>
</evidence>
<keyword evidence="1" id="KW-0119">Carbohydrate metabolism</keyword>
<dbReference type="SUPFAM" id="SSF51658">
    <property type="entry name" value="Xylose isomerase-like"/>
    <property type="match status" value="1"/>
</dbReference>
<organism evidence="3 4">
    <name type="scientific">Frondihabitans sucicola</name>
    <dbReference type="NCBI Taxonomy" id="1268041"/>
    <lineage>
        <taxon>Bacteria</taxon>
        <taxon>Bacillati</taxon>
        <taxon>Actinomycetota</taxon>
        <taxon>Actinomycetes</taxon>
        <taxon>Micrococcales</taxon>
        <taxon>Microbacteriaceae</taxon>
        <taxon>Frondihabitans</taxon>
    </lineage>
</organism>